<evidence type="ECO:0000256" key="10">
    <source>
        <dbReference type="HAMAP-Rule" id="MF_00454"/>
    </source>
</evidence>
<sequence>MNALLPALAGFGAAVGSVARYGVGLLISNVNKTPFPWGTWIINMAGTTLLGLFTLSLKSHSPDLFTLLGTGFCGGFTTFSTMSVETVNLFRSSRLMSIFYLFSSLGFGLILAWLIKLWA</sequence>
<dbReference type="HAMAP" id="MF_00454">
    <property type="entry name" value="FluC"/>
    <property type="match status" value="1"/>
</dbReference>
<accession>T0BE02</accession>
<dbReference type="Proteomes" id="UP000829401">
    <property type="component" value="Chromosome"/>
</dbReference>
<gene>
    <name evidence="10" type="primary">fluC</name>
    <name evidence="10" type="synonym">crcB</name>
    <name evidence="11" type="ORF">K1I37_14340</name>
</gene>
<evidence type="ECO:0000256" key="6">
    <source>
        <dbReference type="ARBA" id="ARBA00023303"/>
    </source>
</evidence>
<feature type="binding site" evidence="10">
    <location>
        <position position="74"/>
    </location>
    <ligand>
        <name>Na(+)</name>
        <dbReference type="ChEBI" id="CHEBI:29101"/>
        <note>structural</note>
    </ligand>
</feature>
<evidence type="ECO:0000256" key="8">
    <source>
        <dbReference type="ARBA" id="ARBA00035585"/>
    </source>
</evidence>
<dbReference type="PANTHER" id="PTHR28259">
    <property type="entry name" value="FLUORIDE EXPORT PROTEIN 1-RELATED"/>
    <property type="match status" value="1"/>
</dbReference>
<evidence type="ECO:0000313" key="12">
    <source>
        <dbReference type="Proteomes" id="UP000829401"/>
    </source>
</evidence>
<comment type="activity regulation">
    <text evidence="10">Na(+) is not transported, but it plays an essential structural role and its presence is essential for fluoride channel function.</text>
</comment>
<evidence type="ECO:0000313" key="11">
    <source>
        <dbReference type="EMBL" id="UNO47857.1"/>
    </source>
</evidence>
<comment type="function">
    <text evidence="9 10">Fluoride-specific ion channel. Important for reducing fluoride concentration in the cell, thus reducing its toxicity.</text>
</comment>
<dbReference type="eggNOG" id="COG0239">
    <property type="taxonomic scope" value="Bacteria"/>
</dbReference>
<dbReference type="AlphaFoldDB" id="T0BE02"/>
<keyword evidence="2 10" id="KW-1003">Cell membrane</keyword>
<evidence type="ECO:0000256" key="2">
    <source>
        <dbReference type="ARBA" id="ARBA00022475"/>
    </source>
</evidence>
<proteinExistence type="inferred from homology"/>
<keyword evidence="5 10" id="KW-0472">Membrane</keyword>
<name>T0BE02_ALIAG</name>
<keyword evidence="6 10" id="KW-0407">Ion channel</keyword>
<evidence type="ECO:0000256" key="5">
    <source>
        <dbReference type="ARBA" id="ARBA00023136"/>
    </source>
</evidence>
<feature type="transmembrane region" description="Helical" evidence="10">
    <location>
        <begin position="35"/>
        <end position="57"/>
    </location>
</feature>
<keyword evidence="10" id="KW-0479">Metal-binding</keyword>
<keyword evidence="4 10" id="KW-1133">Transmembrane helix</keyword>
<evidence type="ECO:0000256" key="3">
    <source>
        <dbReference type="ARBA" id="ARBA00022692"/>
    </source>
</evidence>
<dbReference type="GO" id="GO:0046872">
    <property type="term" value="F:metal ion binding"/>
    <property type="evidence" value="ECO:0007669"/>
    <property type="project" value="UniProtKB-KW"/>
</dbReference>
<feature type="transmembrane region" description="Helical" evidence="10">
    <location>
        <begin position="95"/>
        <end position="115"/>
    </location>
</feature>
<keyword evidence="10" id="KW-0813">Transport</keyword>
<dbReference type="GO" id="GO:0140114">
    <property type="term" value="P:cellular detoxification of fluoride"/>
    <property type="evidence" value="ECO:0007669"/>
    <property type="project" value="UniProtKB-UniRule"/>
</dbReference>
<dbReference type="STRING" id="1356854.N007_15605"/>
<reference evidence="12" key="1">
    <citation type="journal article" date="2022" name="G3 (Bethesda)">
        <title>Unveiling the complete genome sequence of Alicyclobacillus acidoterrestris DSM 3922T, a taint-producing strain.</title>
        <authorList>
            <person name="Leonardo I.C."/>
            <person name="Barreto Crespo M.T."/>
            <person name="Gaspar F.B."/>
        </authorList>
    </citation>
    <scope>NUCLEOTIDE SEQUENCE [LARGE SCALE GENOMIC DNA]</scope>
    <source>
        <strain evidence="12">DSM 3922</strain>
    </source>
</reference>
<evidence type="ECO:0000256" key="7">
    <source>
        <dbReference type="ARBA" id="ARBA00035120"/>
    </source>
</evidence>
<dbReference type="KEGG" id="aaco:K1I37_14340"/>
<dbReference type="Pfam" id="PF02537">
    <property type="entry name" value="CRCB"/>
    <property type="match status" value="1"/>
</dbReference>
<dbReference type="InterPro" id="IPR003691">
    <property type="entry name" value="FluC"/>
</dbReference>
<dbReference type="PANTHER" id="PTHR28259:SF1">
    <property type="entry name" value="FLUORIDE EXPORT PROTEIN 1-RELATED"/>
    <property type="match status" value="1"/>
</dbReference>
<dbReference type="RefSeq" id="WP_021298290.1">
    <property type="nucleotide sequence ID" value="NZ_AURB01000182.1"/>
</dbReference>
<keyword evidence="12" id="KW-1185">Reference proteome</keyword>
<keyword evidence="10" id="KW-0915">Sodium</keyword>
<protein>
    <recommendedName>
        <fullName evidence="10">Fluoride-specific ion channel FluC</fullName>
    </recommendedName>
</protein>
<comment type="catalytic activity">
    <reaction evidence="8">
        <text>fluoride(in) = fluoride(out)</text>
        <dbReference type="Rhea" id="RHEA:76159"/>
        <dbReference type="ChEBI" id="CHEBI:17051"/>
    </reaction>
    <physiologicalReaction direction="left-to-right" evidence="8">
        <dbReference type="Rhea" id="RHEA:76160"/>
    </physiologicalReaction>
</comment>
<dbReference type="OrthoDB" id="9815830at2"/>
<comment type="subcellular location">
    <subcellularLocation>
        <location evidence="1 10">Cell membrane</location>
        <topology evidence="1 10">Multi-pass membrane protein</topology>
    </subcellularLocation>
</comment>
<accession>A0A9E7CYS2</accession>
<dbReference type="GO" id="GO:0005886">
    <property type="term" value="C:plasma membrane"/>
    <property type="evidence" value="ECO:0007669"/>
    <property type="project" value="UniProtKB-SubCell"/>
</dbReference>
<comment type="similarity">
    <text evidence="7 10">Belongs to the fluoride channel Fluc/FEX (TC 1.A.43) family.</text>
</comment>
<evidence type="ECO:0000256" key="1">
    <source>
        <dbReference type="ARBA" id="ARBA00004651"/>
    </source>
</evidence>
<organism evidence="11 12">
    <name type="scientific">Alicyclobacillus acidoterrestris (strain ATCC 49025 / DSM 3922 / CIP 106132 / NCIMB 13137 / GD3B)</name>
    <dbReference type="NCBI Taxonomy" id="1356854"/>
    <lineage>
        <taxon>Bacteria</taxon>
        <taxon>Bacillati</taxon>
        <taxon>Bacillota</taxon>
        <taxon>Bacilli</taxon>
        <taxon>Bacillales</taxon>
        <taxon>Alicyclobacillaceae</taxon>
        <taxon>Alicyclobacillus</taxon>
    </lineage>
</organism>
<evidence type="ECO:0000256" key="4">
    <source>
        <dbReference type="ARBA" id="ARBA00022989"/>
    </source>
</evidence>
<dbReference type="GO" id="GO:0062054">
    <property type="term" value="F:fluoride channel activity"/>
    <property type="evidence" value="ECO:0007669"/>
    <property type="project" value="UniProtKB-UniRule"/>
</dbReference>
<keyword evidence="10" id="KW-0406">Ion transport</keyword>
<feature type="transmembrane region" description="Helical" evidence="10">
    <location>
        <begin position="64"/>
        <end position="83"/>
    </location>
</feature>
<feature type="binding site" evidence="10">
    <location>
        <position position="77"/>
    </location>
    <ligand>
        <name>Na(+)</name>
        <dbReference type="ChEBI" id="CHEBI:29101"/>
        <note>structural</note>
    </ligand>
</feature>
<evidence type="ECO:0000256" key="9">
    <source>
        <dbReference type="ARBA" id="ARBA00049940"/>
    </source>
</evidence>
<keyword evidence="3 10" id="KW-0812">Transmembrane</keyword>
<dbReference type="EMBL" id="CP080467">
    <property type="protein sequence ID" value="UNO47857.1"/>
    <property type="molecule type" value="Genomic_DNA"/>
</dbReference>